<dbReference type="Pfam" id="PF02518">
    <property type="entry name" value="HATPase_c"/>
    <property type="match status" value="1"/>
</dbReference>
<keyword evidence="8" id="KW-0902">Two-component regulatory system</keyword>
<evidence type="ECO:0000313" key="12">
    <source>
        <dbReference type="Proteomes" id="UP001057877"/>
    </source>
</evidence>
<dbReference type="RefSeq" id="WP_258385141.1">
    <property type="nucleotide sequence ID" value="NZ_CP091430.1"/>
</dbReference>
<dbReference type="EMBL" id="CP091430">
    <property type="protein sequence ID" value="UVI29052.1"/>
    <property type="molecule type" value="Genomic_DNA"/>
</dbReference>
<dbReference type="Proteomes" id="UP001057877">
    <property type="component" value="Chromosome"/>
</dbReference>
<dbReference type="SMART" id="SM00387">
    <property type="entry name" value="HATPase_c"/>
    <property type="match status" value="1"/>
</dbReference>
<evidence type="ECO:0000256" key="6">
    <source>
        <dbReference type="ARBA" id="ARBA00022777"/>
    </source>
</evidence>
<dbReference type="CDD" id="cd00075">
    <property type="entry name" value="HATPase"/>
    <property type="match status" value="1"/>
</dbReference>
<proteinExistence type="predicted"/>
<comment type="catalytic activity">
    <reaction evidence="1">
        <text>ATP + protein L-histidine = ADP + protein N-phospho-L-histidine.</text>
        <dbReference type="EC" id="2.7.13.3"/>
    </reaction>
</comment>
<dbReference type="Gene3D" id="3.30.565.10">
    <property type="entry name" value="Histidine kinase-like ATPase, C-terminal domain"/>
    <property type="match status" value="1"/>
</dbReference>
<keyword evidence="12" id="KW-1185">Reference proteome</keyword>
<keyword evidence="6" id="KW-0418">Kinase</keyword>
<keyword evidence="9" id="KW-0472">Membrane</keyword>
<dbReference type="GO" id="GO:0005524">
    <property type="term" value="F:ATP binding"/>
    <property type="evidence" value="ECO:0007669"/>
    <property type="project" value="UniProtKB-KW"/>
</dbReference>
<feature type="transmembrane region" description="Helical" evidence="9">
    <location>
        <begin position="146"/>
        <end position="167"/>
    </location>
</feature>
<dbReference type="PROSITE" id="PS50109">
    <property type="entry name" value="HIS_KIN"/>
    <property type="match status" value="1"/>
</dbReference>
<gene>
    <name evidence="11" type="ORF">L1F29_27005</name>
</gene>
<dbReference type="InterPro" id="IPR004358">
    <property type="entry name" value="Sig_transdc_His_kin-like_C"/>
</dbReference>
<dbReference type="InterPro" id="IPR003594">
    <property type="entry name" value="HATPase_dom"/>
</dbReference>
<sequence length="492" mass="56090">MTILLFLLMLAAITLFIAKARNPSAYWMGFVLVGWFLSMAGLILFIAKYGGFYYKVNIVLFFHDSVRNFLLQLPISIEWISRMITVGRSVFIFSLIGLSVSLLYYRPLKKLWKIYALNAILPLANILVYDPIIYKWALGMIDRNVTYVVGWLTRGWLVASALIALLLMIKKYRKVTIPWVKKQSKYILLGVLSLMLFYFYLGFLGPLQVFDVRTYYVLYSDFSNFNPPLTLFGWYASISLTGVLSLISILSIWRYTEIEKTMGKSDLQLERKLNTANMGARVFTHAIKNQLIMIQLLIGQATSEEGARNAGQSLAKAEDIVNHTLERLDKLYNSFKSSQLQLRPVSMQTLLRLTLERLPLVPEHLTLTCDPPEKESLLLADVGHLSEALYNVIVNAVEAVGDREDGAVRITAYEEEQWVLIQIVDNGPGIPAELMETIFDPFYTNKNTTRNWGIGLSYARHVVLGHYGRIHVEKRAEGSAFKIIIPLYQLKS</sequence>
<dbReference type="PANTHER" id="PTHR43547">
    <property type="entry name" value="TWO-COMPONENT HISTIDINE KINASE"/>
    <property type="match status" value="1"/>
</dbReference>
<evidence type="ECO:0000256" key="3">
    <source>
        <dbReference type="ARBA" id="ARBA00022553"/>
    </source>
</evidence>
<feature type="transmembrane region" description="Helical" evidence="9">
    <location>
        <begin position="86"/>
        <end position="105"/>
    </location>
</feature>
<evidence type="ECO:0000256" key="9">
    <source>
        <dbReference type="SAM" id="Phobius"/>
    </source>
</evidence>
<keyword evidence="9" id="KW-0812">Transmembrane</keyword>
<feature type="transmembrane region" description="Helical" evidence="9">
    <location>
        <begin position="30"/>
        <end position="47"/>
    </location>
</feature>
<dbReference type="InterPro" id="IPR005467">
    <property type="entry name" value="His_kinase_dom"/>
</dbReference>
<dbReference type="InterPro" id="IPR036890">
    <property type="entry name" value="HATPase_C_sf"/>
</dbReference>
<evidence type="ECO:0000256" key="1">
    <source>
        <dbReference type="ARBA" id="ARBA00000085"/>
    </source>
</evidence>
<evidence type="ECO:0000256" key="2">
    <source>
        <dbReference type="ARBA" id="ARBA00012438"/>
    </source>
</evidence>
<dbReference type="PANTHER" id="PTHR43547:SF2">
    <property type="entry name" value="HYBRID SIGNAL TRANSDUCTION HISTIDINE KINASE C"/>
    <property type="match status" value="1"/>
</dbReference>
<protein>
    <recommendedName>
        <fullName evidence="2">histidine kinase</fullName>
        <ecNumber evidence="2">2.7.13.3</ecNumber>
    </recommendedName>
</protein>
<reference evidence="11" key="1">
    <citation type="submission" date="2022-01" db="EMBL/GenBank/DDBJ databases">
        <title>Paenibacillus spongiae sp. nov., isolated from marine sponge.</title>
        <authorList>
            <person name="Li Z."/>
            <person name="Zhang M."/>
        </authorList>
    </citation>
    <scope>NUCLEOTIDE SEQUENCE</scope>
    <source>
        <strain evidence="11">PHS-Z3</strain>
    </source>
</reference>
<evidence type="ECO:0000313" key="11">
    <source>
        <dbReference type="EMBL" id="UVI29052.1"/>
    </source>
</evidence>
<organism evidence="11 12">
    <name type="scientific">Paenibacillus spongiae</name>
    <dbReference type="NCBI Taxonomy" id="2909671"/>
    <lineage>
        <taxon>Bacteria</taxon>
        <taxon>Bacillati</taxon>
        <taxon>Bacillota</taxon>
        <taxon>Bacilli</taxon>
        <taxon>Bacillales</taxon>
        <taxon>Paenibacillaceae</taxon>
        <taxon>Paenibacillus</taxon>
    </lineage>
</organism>
<feature type="transmembrane region" description="Helical" evidence="9">
    <location>
        <begin position="114"/>
        <end position="134"/>
    </location>
</feature>
<feature type="domain" description="Histidine kinase" evidence="10">
    <location>
        <begin position="282"/>
        <end position="489"/>
    </location>
</feature>
<keyword evidence="7 11" id="KW-0067">ATP-binding</keyword>
<keyword evidence="4" id="KW-0808">Transferase</keyword>
<accession>A0ABY5S8A4</accession>
<evidence type="ECO:0000256" key="7">
    <source>
        <dbReference type="ARBA" id="ARBA00022840"/>
    </source>
</evidence>
<evidence type="ECO:0000256" key="8">
    <source>
        <dbReference type="ARBA" id="ARBA00023012"/>
    </source>
</evidence>
<feature type="transmembrane region" description="Helical" evidence="9">
    <location>
        <begin position="229"/>
        <end position="253"/>
    </location>
</feature>
<name>A0ABY5S8A4_9BACL</name>
<evidence type="ECO:0000256" key="5">
    <source>
        <dbReference type="ARBA" id="ARBA00022741"/>
    </source>
</evidence>
<dbReference type="EC" id="2.7.13.3" evidence="2"/>
<dbReference type="PRINTS" id="PR00344">
    <property type="entry name" value="BCTRLSENSOR"/>
</dbReference>
<keyword evidence="5" id="KW-0547">Nucleotide-binding</keyword>
<evidence type="ECO:0000256" key="4">
    <source>
        <dbReference type="ARBA" id="ARBA00022679"/>
    </source>
</evidence>
<dbReference type="SUPFAM" id="SSF55874">
    <property type="entry name" value="ATPase domain of HSP90 chaperone/DNA topoisomerase II/histidine kinase"/>
    <property type="match status" value="1"/>
</dbReference>
<feature type="transmembrane region" description="Helical" evidence="9">
    <location>
        <begin position="187"/>
        <end position="209"/>
    </location>
</feature>
<evidence type="ECO:0000259" key="10">
    <source>
        <dbReference type="PROSITE" id="PS50109"/>
    </source>
</evidence>
<keyword evidence="9" id="KW-1133">Transmembrane helix</keyword>
<keyword evidence="3" id="KW-0597">Phosphoprotein</keyword>